<keyword evidence="2" id="KW-1185">Reference proteome</keyword>
<proteinExistence type="predicted"/>
<evidence type="ECO:0000313" key="2">
    <source>
        <dbReference type="Proteomes" id="UP000242427"/>
    </source>
</evidence>
<evidence type="ECO:0000313" key="1">
    <source>
        <dbReference type="EMBL" id="PSJ27598.1"/>
    </source>
</evidence>
<comment type="caution">
    <text evidence="1">The sequence shown here is derived from an EMBL/GenBank/DDBJ whole genome shotgun (WGS) entry which is preliminary data.</text>
</comment>
<dbReference type="Proteomes" id="UP000242427">
    <property type="component" value="Unassembled WGS sequence"/>
</dbReference>
<dbReference type="OrthoDB" id="3686643at2"/>
<gene>
    <name evidence="1" type="ORF">B7P34_16720</name>
</gene>
<dbReference type="EMBL" id="PXWG01000039">
    <property type="protein sequence ID" value="PSJ27598.1"/>
    <property type="molecule type" value="Genomic_DNA"/>
</dbReference>
<organism evidence="1 2">
    <name type="scientific">Streptosporangium nondiastaticum</name>
    <dbReference type="NCBI Taxonomy" id="35764"/>
    <lineage>
        <taxon>Bacteria</taxon>
        <taxon>Bacillati</taxon>
        <taxon>Actinomycetota</taxon>
        <taxon>Actinomycetes</taxon>
        <taxon>Streptosporangiales</taxon>
        <taxon>Streptosporangiaceae</taxon>
        <taxon>Streptosporangium</taxon>
    </lineage>
</organism>
<reference evidence="1 2" key="1">
    <citation type="submission" date="2018-03" db="EMBL/GenBank/DDBJ databases">
        <title>Chitinolytic properties of Streptosporangium nondiastaticum TBG75A20.</title>
        <authorList>
            <person name="Gayathri V."/>
            <person name="Shiburaj S."/>
        </authorList>
    </citation>
    <scope>NUCLEOTIDE SEQUENCE [LARGE SCALE GENOMIC DNA]</scope>
    <source>
        <strain evidence="1 2">TBG75A20</strain>
    </source>
</reference>
<sequence>MAATLPVPIEFHLPEGWLPVDPDTIGATGVAFAAVHPQPDGGFTANITIDGEYRPDAAALAQIADESVRRLGEFAESVTVTARHEVGSPDAPALTQRLTFAAEAGAARRDLVQSQVYLSVLDVADPRRRAVVRLALTATALQHGTVLAEFQDFVRTVGLSAGAEA</sequence>
<evidence type="ECO:0008006" key="3">
    <source>
        <dbReference type="Google" id="ProtNLM"/>
    </source>
</evidence>
<dbReference type="RefSeq" id="WP_106677330.1">
    <property type="nucleotide sequence ID" value="NZ_PXWG01000039.1"/>
</dbReference>
<name>A0A9X7JPZ3_9ACTN</name>
<protein>
    <recommendedName>
        <fullName evidence="3">DUF1795 domain-containing protein</fullName>
    </recommendedName>
</protein>
<accession>A0A9X7JPZ3</accession>
<dbReference type="AlphaFoldDB" id="A0A9X7JPZ3"/>
<dbReference type="Gene3D" id="3.40.1000.10">
    <property type="entry name" value="Mog1/PsbP, alpha/beta/alpha sandwich"/>
    <property type="match status" value="1"/>
</dbReference>